<organism evidence="1">
    <name type="scientific">Salmonella enterica</name>
    <name type="common">Salmonella choleraesuis</name>
    <dbReference type="NCBI Taxonomy" id="28901"/>
    <lineage>
        <taxon>Bacteria</taxon>
        <taxon>Pseudomonadati</taxon>
        <taxon>Pseudomonadota</taxon>
        <taxon>Gammaproteobacteria</taxon>
        <taxon>Enterobacterales</taxon>
        <taxon>Enterobacteriaceae</taxon>
        <taxon>Salmonella</taxon>
    </lineage>
</organism>
<gene>
    <name evidence="1" type="ORF">D0V48_23380</name>
</gene>
<dbReference type="EMBL" id="AAGCUJ010000026">
    <property type="protein sequence ID" value="EBM4975005.1"/>
    <property type="molecule type" value="Genomic_DNA"/>
</dbReference>
<reference evidence="1" key="1">
    <citation type="submission" date="2018-08" db="EMBL/GenBank/DDBJ databases">
        <authorList>
            <consortium name="PulseNet: The National Subtyping Network for Foodborne Disease Surveillance"/>
            <person name="Tarr C.L."/>
            <person name="Trees E."/>
            <person name="Katz L.S."/>
            <person name="Carleton-Romer H.A."/>
            <person name="Stroika S."/>
            <person name="Kucerova Z."/>
            <person name="Roache K.F."/>
            <person name="Sabol A.L."/>
            <person name="Besser J."/>
            <person name="Gerner-Smidt P."/>
        </authorList>
    </citation>
    <scope>NUCLEOTIDE SEQUENCE</scope>
    <source>
        <strain evidence="1">PNUSAS045502</strain>
    </source>
</reference>
<proteinExistence type="predicted"/>
<dbReference type="AlphaFoldDB" id="A0A5T6GJS5"/>
<name>A0A5T6GJS5_SALER</name>
<sequence length="82" mass="9168">MKACFPAHNSPDNGERVHSLLCDREALARPSGMAEFTTKQEVGFNVDNQHAVMNGIRKAPPLRRGDVYIANVPWSFTEKREG</sequence>
<accession>A0A5T6GJS5</accession>
<protein>
    <submittedName>
        <fullName evidence="1">Uncharacterized protein</fullName>
    </submittedName>
</protein>
<evidence type="ECO:0000313" key="1">
    <source>
        <dbReference type="EMBL" id="EBM4975005.1"/>
    </source>
</evidence>
<comment type="caution">
    <text evidence="1">The sequence shown here is derived from an EMBL/GenBank/DDBJ whole genome shotgun (WGS) entry which is preliminary data.</text>
</comment>